<accession>A0A6A6FF11</accession>
<dbReference type="PANTHER" id="PTHR15837">
    <property type="entry name" value="RAN GUANINE NUCLEOTIDE RELEASE FACTOR"/>
    <property type="match status" value="1"/>
</dbReference>
<protein>
    <submittedName>
        <fullName evidence="4">Uncharacterized protein</fullName>
    </submittedName>
</protein>
<keyword evidence="2" id="KW-0813">Transport</keyword>
<sequence length="203" mass="22098">MASSADQITFKPVELFGGAITAEIPTGWEDVSQIRQVPDTQEVFLHTEGFSSMVFDILERVSPPAIASDDDVEALKFHLSDIIDSKPDAAASTILQTATEFPLVKMPETKCWSLVARVPAGEKMRGRANEPKGGVCVFVVLVRLENVQTDFVVSVNLPVMREGTGADMGDTAEVEGLLETGKKMRERVVGSLQVKDWGLFGEE</sequence>
<comment type="similarity">
    <text evidence="1">Belongs to the MOG1 family.</text>
</comment>
<dbReference type="GO" id="GO:0005085">
    <property type="term" value="F:guanyl-nucleotide exchange factor activity"/>
    <property type="evidence" value="ECO:0007669"/>
    <property type="project" value="TreeGrafter"/>
</dbReference>
<dbReference type="PANTHER" id="PTHR15837:SF0">
    <property type="entry name" value="RAN GUANINE NUCLEOTIDE RELEASE FACTOR"/>
    <property type="match status" value="1"/>
</dbReference>
<dbReference type="GO" id="GO:0005634">
    <property type="term" value="C:nucleus"/>
    <property type="evidence" value="ECO:0007669"/>
    <property type="project" value="TreeGrafter"/>
</dbReference>
<dbReference type="Pfam" id="PF04603">
    <property type="entry name" value="Mog1"/>
    <property type="match status" value="1"/>
</dbReference>
<dbReference type="AlphaFoldDB" id="A0A6A6FF11"/>
<dbReference type="InterPro" id="IPR016123">
    <property type="entry name" value="Mog1/PsbP_a/b/a-sand"/>
</dbReference>
<keyword evidence="5" id="KW-1185">Reference proteome</keyword>
<evidence type="ECO:0000313" key="5">
    <source>
        <dbReference type="Proteomes" id="UP000799539"/>
    </source>
</evidence>
<evidence type="ECO:0000256" key="2">
    <source>
        <dbReference type="ARBA" id="ARBA00022448"/>
    </source>
</evidence>
<dbReference type="OrthoDB" id="10255285at2759"/>
<evidence type="ECO:0000256" key="3">
    <source>
        <dbReference type="ARBA" id="ARBA00022927"/>
    </source>
</evidence>
<dbReference type="Gene3D" id="3.40.1000.10">
    <property type="entry name" value="Mog1/PsbP, alpha/beta/alpha sandwich"/>
    <property type="match status" value="1"/>
</dbReference>
<organism evidence="4 5">
    <name type="scientific">Cercospora zeae-maydis SCOH1-5</name>
    <dbReference type="NCBI Taxonomy" id="717836"/>
    <lineage>
        <taxon>Eukaryota</taxon>
        <taxon>Fungi</taxon>
        <taxon>Dikarya</taxon>
        <taxon>Ascomycota</taxon>
        <taxon>Pezizomycotina</taxon>
        <taxon>Dothideomycetes</taxon>
        <taxon>Dothideomycetidae</taxon>
        <taxon>Mycosphaerellales</taxon>
        <taxon>Mycosphaerellaceae</taxon>
        <taxon>Cercospora</taxon>
    </lineage>
</organism>
<dbReference type="InterPro" id="IPR007681">
    <property type="entry name" value="Mog1"/>
</dbReference>
<keyword evidence="3" id="KW-0653">Protein transport</keyword>
<evidence type="ECO:0000256" key="1">
    <source>
        <dbReference type="ARBA" id="ARBA00010307"/>
    </source>
</evidence>
<dbReference type="Proteomes" id="UP000799539">
    <property type="component" value="Unassembled WGS sequence"/>
</dbReference>
<dbReference type="SUPFAM" id="SSF55724">
    <property type="entry name" value="Mog1p/PsbP-like"/>
    <property type="match status" value="1"/>
</dbReference>
<dbReference type="GO" id="GO:0031267">
    <property type="term" value="F:small GTPase binding"/>
    <property type="evidence" value="ECO:0007669"/>
    <property type="project" value="TreeGrafter"/>
</dbReference>
<evidence type="ECO:0000313" key="4">
    <source>
        <dbReference type="EMBL" id="KAF2211982.1"/>
    </source>
</evidence>
<dbReference type="GO" id="GO:0006606">
    <property type="term" value="P:protein import into nucleus"/>
    <property type="evidence" value="ECO:0007669"/>
    <property type="project" value="TreeGrafter"/>
</dbReference>
<name>A0A6A6FF11_9PEZI</name>
<gene>
    <name evidence="4" type="ORF">CERZMDRAFT_97900</name>
</gene>
<dbReference type="EMBL" id="ML992674">
    <property type="protein sequence ID" value="KAF2211982.1"/>
    <property type="molecule type" value="Genomic_DNA"/>
</dbReference>
<proteinExistence type="inferred from homology"/>
<reference evidence="4" key="1">
    <citation type="journal article" date="2020" name="Stud. Mycol.">
        <title>101 Dothideomycetes genomes: a test case for predicting lifestyles and emergence of pathogens.</title>
        <authorList>
            <person name="Haridas S."/>
            <person name="Albert R."/>
            <person name="Binder M."/>
            <person name="Bloem J."/>
            <person name="Labutti K."/>
            <person name="Salamov A."/>
            <person name="Andreopoulos B."/>
            <person name="Baker S."/>
            <person name="Barry K."/>
            <person name="Bills G."/>
            <person name="Bluhm B."/>
            <person name="Cannon C."/>
            <person name="Castanera R."/>
            <person name="Culley D."/>
            <person name="Daum C."/>
            <person name="Ezra D."/>
            <person name="Gonzalez J."/>
            <person name="Henrissat B."/>
            <person name="Kuo A."/>
            <person name="Liang C."/>
            <person name="Lipzen A."/>
            <person name="Lutzoni F."/>
            <person name="Magnuson J."/>
            <person name="Mondo S."/>
            <person name="Nolan M."/>
            <person name="Ohm R."/>
            <person name="Pangilinan J."/>
            <person name="Park H.-J."/>
            <person name="Ramirez L."/>
            <person name="Alfaro M."/>
            <person name="Sun H."/>
            <person name="Tritt A."/>
            <person name="Yoshinaga Y."/>
            <person name="Zwiers L.-H."/>
            <person name="Turgeon B."/>
            <person name="Goodwin S."/>
            <person name="Spatafora J."/>
            <person name="Crous P."/>
            <person name="Grigoriev I."/>
        </authorList>
    </citation>
    <scope>NUCLEOTIDE SEQUENCE</scope>
    <source>
        <strain evidence="4">SCOH1-5</strain>
    </source>
</reference>